<comment type="similarity">
    <text evidence="10 11">Belongs to the TonB-dependent receptor family.</text>
</comment>
<dbReference type="Pfam" id="PF07715">
    <property type="entry name" value="Plug"/>
    <property type="match status" value="1"/>
</dbReference>
<dbReference type="Pfam" id="PF13715">
    <property type="entry name" value="CarbopepD_reg_2"/>
    <property type="match status" value="1"/>
</dbReference>
<dbReference type="InterPro" id="IPR039426">
    <property type="entry name" value="TonB-dep_rcpt-like"/>
</dbReference>
<reference evidence="15" key="1">
    <citation type="journal article" date="2023" name="Comput. Struct. Biotechnol. J.">
        <title>Discovery of a novel marine Bacteroidetes with a rich repertoire of carbohydrate-active enzymes.</title>
        <authorList>
            <person name="Chen B."/>
            <person name="Liu G."/>
            <person name="Chen Q."/>
            <person name="Wang H."/>
            <person name="Liu L."/>
            <person name="Tang K."/>
        </authorList>
    </citation>
    <scope>NUCLEOTIDE SEQUENCE</scope>
    <source>
        <strain evidence="15">TK19036</strain>
    </source>
</reference>
<feature type="domain" description="TonB-dependent receptor plug" evidence="14">
    <location>
        <begin position="120"/>
        <end position="254"/>
    </location>
</feature>
<evidence type="ECO:0000256" key="12">
    <source>
        <dbReference type="SAM" id="SignalP"/>
    </source>
</evidence>
<dbReference type="Pfam" id="PF00593">
    <property type="entry name" value="TonB_dep_Rec_b-barrel"/>
    <property type="match status" value="1"/>
</dbReference>
<protein>
    <submittedName>
        <fullName evidence="15">SusC/RagA family TonB-linked outer membrane protein</fullName>
    </submittedName>
</protein>
<keyword evidence="6 11" id="KW-0798">TonB box</keyword>
<dbReference type="Gene3D" id="2.60.40.1120">
    <property type="entry name" value="Carboxypeptidase-like, regulatory domain"/>
    <property type="match status" value="1"/>
</dbReference>
<dbReference type="InterPro" id="IPR037066">
    <property type="entry name" value="Plug_dom_sf"/>
</dbReference>
<dbReference type="SUPFAM" id="SSF49464">
    <property type="entry name" value="Carboxypeptidase regulatory domain-like"/>
    <property type="match status" value="1"/>
</dbReference>
<evidence type="ECO:0000256" key="8">
    <source>
        <dbReference type="ARBA" id="ARBA00023170"/>
    </source>
</evidence>
<name>A0AA49GL43_9BACT</name>
<keyword evidence="7 10" id="KW-0472">Membrane</keyword>
<evidence type="ECO:0000256" key="4">
    <source>
        <dbReference type="ARBA" id="ARBA00022692"/>
    </source>
</evidence>
<dbReference type="InterPro" id="IPR023996">
    <property type="entry name" value="TonB-dep_OMP_SusC/RagA"/>
</dbReference>
<sequence>MKRYIYPLVVLWGIGLLSSQALAQNRTVSGKVTASETGETLPGVNVLVKGTSTGTVTDVDGNYRISVNSENSVIVFSFIGYETLEEAVGNRSAINVALAASVEQLSEVVVTSFGIEREKKALGYSVQELSSEEITETQQPNVVNALRGKVAGVTIQSSGGQPGAGANIVIRGLTSLSPTADNQPLFVVDGIPISNSTVSGDVLPSAGSNAINSDEQFGQSNRAVDLNPDDIESMSILKGPAATALYGLRAANGAVIITTKKGKAGKATVSLSSSFGWDNVNKWPESQTRFREGRFGRLRFNSDGSPLRFQQFGPPSVASTPFYDNFRDFFETGTRVDNSISVSGGNENTTFFASASRLDQQGIVPYSEWDRTTFKLSAATKASEKVQLTGTMNYINSGGVRSNGGDKSIFSSLSYYSPTFDVNDYINPDGTQRDFSDGIIDNPVYIARFANLNDNVNRMIGNMGITYQITDWLNLDYKIGTDFYSDSRKRIAPLGLDVSSQVNGFVIEEEVNYQEINSNLFVTAKKDFNERLKGSILVGHNLTNIRSDRTNVRGEGLTLRGFDDLSNATNFFTLKDASLRRIVGVFTNIELEYDGTFFLTLTGRNDWSSTLPANNRSFFYPSINLGYIFTETLGLGDNDIFNYGKLRLSYAEVGKDAPPYRTAQSFEIAPGSPYLGQSGFRIYDQVGNPDLKPERTSSYEIGTDLRFFNNKIAVDLTYFVQNSTDQIIPVPVSNATGFSRFYTNAGEIQNRGIELLINATPLRVGDFRWDASLNWSKIDNEVLSMPEGIDEIIFTDAFYIQNKLVEGGSAGDLYGFAYNRTDDGRLLISDDGFPSVNTTEYVKVGNALPDWQGGLTNTFRYKGLSLSVLLELRQGGDIYDLGFRNALRNGILKETERRYEQIIFKGVRNVGDTDNPQYVENDVPVEITGETVYRDYGRYTPAADVILQDASWFRVRNANITYALPQSVLDNTFFTSARVSFTGNNLFLNTPYKGYDPESSQFGSGSNSYGFAGLGVPQTRSYTVGINVTF</sequence>
<feature type="domain" description="TonB-dependent receptor-like beta-barrel" evidence="13">
    <location>
        <begin position="413"/>
        <end position="986"/>
    </location>
</feature>
<keyword evidence="2 10" id="KW-0813">Transport</keyword>
<evidence type="ECO:0000256" key="2">
    <source>
        <dbReference type="ARBA" id="ARBA00022448"/>
    </source>
</evidence>
<evidence type="ECO:0000256" key="9">
    <source>
        <dbReference type="ARBA" id="ARBA00023237"/>
    </source>
</evidence>
<evidence type="ECO:0000256" key="3">
    <source>
        <dbReference type="ARBA" id="ARBA00022452"/>
    </source>
</evidence>
<dbReference type="Gene3D" id="2.40.170.20">
    <property type="entry name" value="TonB-dependent receptor, beta-barrel domain"/>
    <property type="match status" value="1"/>
</dbReference>
<evidence type="ECO:0000313" key="15">
    <source>
        <dbReference type="EMBL" id="WKN34186.1"/>
    </source>
</evidence>
<accession>A0AA49GL43</accession>
<dbReference type="GO" id="GO:0015344">
    <property type="term" value="F:siderophore uptake transmembrane transporter activity"/>
    <property type="evidence" value="ECO:0007669"/>
    <property type="project" value="TreeGrafter"/>
</dbReference>
<keyword evidence="3 10" id="KW-1134">Transmembrane beta strand</keyword>
<evidence type="ECO:0000259" key="13">
    <source>
        <dbReference type="Pfam" id="PF00593"/>
    </source>
</evidence>
<dbReference type="SUPFAM" id="SSF56935">
    <property type="entry name" value="Porins"/>
    <property type="match status" value="1"/>
</dbReference>
<keyword evidence="8" id="KW-0675">Receptor</keyword>
<dbReference type="Gene3D" id="2.170.130.10">
    <property type="entry name" value="TonB-dependent receptor, plug domain"/>
    <property type="match status" value="1"/>
</dbReference>
<keyword evidence="4 10" id="KW-0812">Transmembrane</keyword>
<gene>
    <name evidence="15" type="ORF">K4G66_17550</name>
</gene>
<comment type="subcellular location">
    <subcellularLocation>
        <location evidence="1 10">Cell outer membrane</location>
        <topology evidence="1 10">Multi-pass membrane protein</topology>
    </subcellularLocation>
</comment>
<keyword evidence="5 12" id="KW-0732">Signal</keyword>
<dbReference type="InterPro" id="IPR012910">
    <property type="entry name" value="Plug_dom"/>
</dbReference>
<dbReference type="GO" id="GO:0044718">
    <property type="term" value="P:siderophore transmembrane transport"/>
    <property type="evidence" value="ECO:0007669"/>
    <property type="project" value="TreeGrafter"/>
</dbReference>
<dbReference type="InterPro" id="IPR000531">
    <property type="entry name" value="Beta-barrel_TonB"/>
</dbReference>
<proteinExistence type="inferred from homology"/>
<dbReference type="NCBIfam" id="TIGR04056">
    <property type="entry name" value="OMP_RagA_SusC"/>
    <property type="match status" value="1"/>
</dbReference>
<evidence type="ECO:0000256" key="10">
    <source>
        <dbReference type="PROSITE-ProRule" id="PRU01360"/>
    </source>
</evidence>
<feature type="signal peptide" evidence="12">
    <location>
        <begin position="1"/>
        <end position="23"/>
    </location>
</feature>
<dbReference type="GO" id="GO:0009279">
    <property type="term" value="C:cell outer membrane"/>
    <property type="evidence" value="ECO:0007669"/>
    <property type="project" value="UniProtKB-SubCell"/>
</dbReference>
<dbReference type="InterPro" id="IPR023997">
    <property type="entry name" value="TonB-dep_OMP_SusC/RagA_CS"/>
</dbReference>
<reference evidence="15" key="2">
    <citation type="journal article" date="2024" name="Antonie Van Leeuwenhoek">
        <title>Roseihalotalea indica gen. nov., sp. nov., a halophilic Bacteroidetes from mesopelagic Southwest Indian Ocean with higher carbohydrate metabolic potential.</title>
        <authorList>
            <person name="Chen B."/>
            <person name="Zhang M."/>
            <person name="Lin D."/>
            <person name="Ye J."/>
            <person name="Tang K."/>
        </authorList>
    </citation>
    <scope>NUCLEOTIDE SEQUENCE</scope>
    <source>
        <strain evidence="15">TK19036</strain>
    </source>
</reference>
<evidence type="ECO:0000256" key="7">
    <source>
        <dbReference type="ARBA" id="ARBA00023136"/>
    </source>
</evidence>
<dbReference type="AlphaFoldDB" id="A0AA49GL43"/>
<dbReference type="PROSITE" id="PS52016">
    <property type="entry name" value="TONB_DEPENDENT_REC_3"/>
    <property type="match status" value="1"/>
</dbReference>
<dbReference type="InterPro" id="IPR008969">
    <property type="entry name" value="CarboxyPept-like_regulatory"/>
</dbReference>
<feature type="chain" id="PRO_5041259380" evidence="12">
    <location>
        <begin position="24"/>
        <end position="1030"/>
    </location>
</feature>
<keyword evidence="9 10" id="KW-0998">Cell outer membrane</keyword>
<dbReference type="NCBIfam" id="TIGR04057">
    <property type="entry name" value="SusC_RagA_signa"/>
    <property type="match status" value="1"/>
</dbReference>
<organism evidence="15">
    <name type="scientific">Roseihalotalea indica</name>
    <dbReference type="NCBI Taxonomy" id="2867963"/>
    <lineage>
        <taxon>Bacteria</taxon>
        <taxon>Pseudomonadati</taxon>
        <taxon>Bacteroidota</taxon>
        <taxon>Cytophagia</taxon>
        <taxon>Cytophagales</taxon>
        <taxon>Catalimonadaceae</taxon>
        <taxon>Roseihalotalea</taxon>
    </lineage>
</organism>
<evidence type="ECO:0000256" key="11">
    <source>
        <dbReference type="RuleBase" id="RU003357"/>
    </source>
</evidence>
<evidence type="ECO:0000259" key="14">
    <source>
        <dbReference type="Pfam" id="PF07715"/>
    </source>
</evidence>
<evidence type="ECO:0000256" key="1">
    <source>
        <dbReference type="ARBA" id="ARBA00004571"/>
    </source>
</evidence>
<dbReference type="PANTHER" id="PTHR30069:SF29">
    <property type="entry name" value="HEMOGLOBIN AND HEMOGLOBIN-HAPTOGLOBIN-BINDING PROTEIN 1-RELATED"/>
    <property type="match status" value="1"/>
</dbReference>
<evidence type="ECO:0000256" key="6">
    <source>
        <dbReference type="ARBA" id="ARBA00023077"/>
    </source>
</evidence>
<dbReference type="PANTHER" id="PTHR30069">
    <property type="entry name" value="TONB-DEPENDENT OUTER MEMBRANE RECEPTOR"/>
    <property type="match status" value="1"/>
</dbReference>
<dbReference type="InterPro" id="IPR036942">
    <property type="entry name" value="Beta-barrel_TonB_sf"/>
</dbReference>
<dbReference type="EMBL" id="CP120682">
    <property type="protein sequence ID" value="WKN34186.1"/>
    <property type="molecule type" value="Genomic_DNA"/>
</dbReference>
<evidence type="ECO:0000256" key="5">
    <source>
        <dbReference type="ARBA" id="ARBA00022729"/>
    </source>
</evidence>